<dbReference type="RefSeq" id="WP_394512292.1">
    <property type="nucleotide sequence ID" value="NZ_JBIGHX010000006.1"/>
</dbReference>
<evidence type="ECO:0008006" key="4">
    <source>
        <dbReference type="Google" id="ProtNLM"/>
    </source>
</evidence>
<gene>
    <name evidence="2" type="ORF">ACG04Q_17225</name>
</gene>
<feature type="chain" id="PRO_5046677196" description="Secreted protein" evidence="1">
    <location>
        <begin position="21"/>
        <end position="138"/>
    </location>
</feature>
<sequence length="138" mass="15319">MMLPKLVPLTLLVAAAVTHASPNDPALPNTQLYKVTARNCMPVDLKTWKHGTLDVLSRSDVTESVKWVELCNDKKYPVFGVAAKLDPNSTHNDKEFRRLYAELRKANGGWPLAVVLVNDGWINTIDKAGNVETETFSD</sequence>
<evidence type="ECO:0000256" key="1">
    <source>
        <dbReference type="SAM" id="SignalP"/>
    </source>
</evidence>
<reference evidence="2 3" key="1">
    <citation type="submission" date="2024-08" db="EMBL/GenBank/DDBJ databases">
        <authorList>
            <person name="Lu H."/>
        </authorList>
    </citation>
    <scope>NUCLEOTIDE SEQUENCE [LARGE SCALE GENOMIC DNA]</scope>
    <source>
        <strain evidence="2 3">DXS20W</strain>
    </source>
</reference>
<evidence type="ECO:0000313" key="3">
    <source>
        <dbReference type="Proteomes" id="UP001606302"/>
    </source>
</evidence>
<accession>A0ABW7GMX1</accession>
<name>A0ABW7GMX1_9BURK</name>
<protein>
    <recommendedName>
        <fullName evidence="4">Secreted protein</fullName>
    </recommendedName>
</protein>
<keyword evidence="3" id="KW-1185">Reference proteome</keyword>
<evidence type="ECO:0000313" key="2">
    <source>
        <dbReference type="EMBL" id="MFG6463318.1"/>
    </source>
</evidence>
<dbReference type="EMBL" id="JBIGHX010000006">
    <property type="protein sequence ID" value="MFG6463318.1"/>
    <property type="molecule type" value="Genomic_DNA"/>
</dbReference>
<keyword evidence="1" id="KW-0732">Signal</keyword>
<dbReference type="Proteomes" id="UP001606302">
    <property type="component" value="Unassembled WGS sequence"/>
</dbReference>
<organism evidence="2 3">
    <name type="scientific">Pelomonas lactea</name>
    <dbReference type="NCBI Taxonomy" id="3299030"/>
    <lineage>
        <taxon>Bacteria</taxon>
        <taxon>Pseudomonadati</taxon>
        <taxon>Pseudomonadota</taxon>
        <taxon>Betaproteobacteria</taxon>
        <taxon>Burkholderiales</taxon>
        <taxon>Sphaerotilaceae</taxon>
        <taxon>Roseateles</taxon>
    </lineage>
</organism>
<feature type="signal peptide" evidence="1">
    <location>
        <begin position="1"/>
        <end position="20"/>
    </location>
</feature>
<proteinExistence type="predicted"/>
<comment type="caution">
    <text evidence="2">The sequence shown here is derived from an EMBL/GenBank/DDBJ whole genome shotgun (WGS) entry which is preliminary data.</text>
</comment>